<proteinExistence type="predicted"/>
<feature type="region of interest" description="Disordered" evidence="1">
    <location>
        <begin position="51"/>
        <end position="73"/>
    </location>
</feature>
<feature type="compositionally biased region" description="Basic residues" evidence="1">
    <location>
        <begin position="51"/>
        <end position="67"/>
    </location>
</feature>
<dbReference type="EMBL" id="MEWY01000006">
    <property type="protein sequence ID" value="OGC87141.1"/>
    <property type="molecule type" value="Genomic_DNA"/>
</dbReference>
<evidence type="ECO:0000313" key="3">
    <source>
        <dbReference type="Proteomes" id="UP000176943"/>
    </source>
</evidence>
<evidence type="ECO:0000313" key="2">
    <source>
        <dbReference type="EMBL" id="OGC87141.1"/>
    </source>
</evidence>
<evidence type="ECO:0000256" key="1">
    <source>
        <dbReference type="SAM" id="MobiDB-lite"/>
    </source>
</evidence>
<dbReference type="Proteomes" id="UP000176943">
    <property type="component" value="Unassembled WGS sequence"/>
</dbReference>
<sequence>MAGRFVERTIQVKATTHSARAHWLQLLIFDKVGSSGIIKTLQNQTQRLFKGRNARGASRRAPLRRRNPSCFET</sequence>
<accession>A0A1F4XZT5</accession>
<protein>
    <submittedName>
        <fullName evidence="2">Uncharacterized protein</fullName>
    </submittedName>
</protein>
<name>A0A1F4XZT5_9BACT</name>
<comment type="caution">
    <text evidence="2">The sequence shown here is derived from an EMBL/GenBank/DDBJ whole genome shotgun (WGS) entry which is preliminary data.</text>
</comment>
<gene>
    <name evidence="2" type="ORF">A3B33_01005</name>
</gene>
<reference evidence="2 3" key="1">
    <citation type="journal article" date="2016" name="Nat. Commun.">
        <title>Thousands of microbial genomes shed light on interconnected biogeochemical processes in an aquifer system.</title>
        <authorList>
            <person name="Anantharaman K."/>
            <person name="Brown C.T."/>
            <person name="Hug L.A."/>
            <person name="Sharon I."/>
            <person name="Castelle C.J."/>
            <person name="Probst A.J."/>
            <person name="Thomas B.C."/>
            <person name="Singh A."/>
            <person name="Wilkins M.J."/>
            <person name="Karaoz U."/>
            <person name="Brodie E.L."/>
            <person name="Williams K.H."/>
            <person name="Hubbard S.S."/>
            <person name="Banfield J.F."/>
        </authorList>
    </citation>
    <scope>NUCLEOTIDE SEQUENCE [LARGE SCALE GENOMIC DNA]</scope>
</reference>
<organism evidence="2 3">
    <name type="scientific">Candidatus Adlerbacteria bacterium RIFCSPLOWO2_01_FULL_54_16</name>
    <dbReference type="NCBI Taxonomy" id="1797244"/>
    <lineage>
        <taxon>Bacteria</taxon>
        <taxon>Candidatus Adleribacteriota</taxon>
    </lineage>
</organism>
<dbReference type="AlphaFoldDB" id="A0A1F4XZT5"/>